<reference evidence="2" key="2">
    <citation type="journal article" date="2015" name="Data Brief">
        <title>Shoot transcriptome of the giant reed, Arundo donax.</title>
        <authorList>
            <person name="Barrero R.A."/>
            <person name="Guerrero F.D."/>
            <person name="Moolhuijzen P."/>
            <person name="Goolsby J.A."/>
            <person name="Tidwell J."/>
            <person name="Bellgard S.E."/>
            <person name="Bellgard M.I."/>
        </authorList>
    </citation>
    <scope>NUCLEOTIDE SEQUENCE</scope>
    <source>
        <tissue evidence="2">Shoot tissue taken approximately 20 cm above the soil surface</tissue>
    </source>
</reference>
<reference evidence="2" key="1">
    <citation type="submission" date="2014-09" db="EMBL/GenBank/DDBJ databases">
        <authorList>
            <person name="Magalhaes I.L.F."/>
            <person name="Oliveira U."/>
            <person name="Santos F.R."/>
            <person name="Vidigal T.H.D.A."/>
            <person name="Brescovit A.D."/>
            <person name="Santos A.J."/>
        </authorList>
    </citation>
    <scope>NUCLEOTIDE SEQUENCE</scope>
    <source>
        <tissue evidence="2">Shoot tissue taken approximately 20 cm above the soil surface</tissue>
    </source>
</reference>
<sequence>MGLIPALLTFAVHWLQIRCLQIFSKLGLSHVQANCL</sequence>
<evidence type="ECO:0000313" key="2">
    <source>
        <dbReference type="EMBL" id="JAE07595.1"/>
    </source>
</evidence>
<evidence type="ECO:0000256" key="1">
    <source>
        <dbReference type="SAM" id="SignalP"/>
    </source>
</evidence>
<organism evidence="2">
    <name type="scientific">Arundo donax</name>
    <name type="common">Giant reed</name>
    <name type="synonym">Donax arundinaceus</name>
    <dbReference type="NCBI Taxonomy" id="35708"/>
    <lineage>
        <taxon>Eukaryota</taxon>
        <taxon>Viridiplantae</taxon>
        <taxon>Streptophyta</taxon>
        <taxon>Embryophyta</taxon>
        <taxon>Tracheophyta</taxon>
        <taxon>Spermatophyta</taxon>
        <taxon>Magnoliopsida</taxon>
        <taxon>Liliopsida</taxon>
        <taxon>Poales</taxon>
        <taxon>Poaceae</taxon>
        <taxon>PACMAD clade</taxon>
        <taxon>Arundinoideae</taxon>
        <taxon>Arundineae</taxon>
        <taxon>Arundo</taxon>
    </lineage>
</organism>
<dbReference type="EMBL" id="GBRH01190301">
    <property type="protein sequence ID" value="JAE07595.1"/>
    <property type="molecule type" value="Transcribed_RNA"/>
</dbReference>
<protein>
    <submittedName>
        <fullName evidence="2">Uncharacterized protein</fullName>
    </submittedName>
</protein>
<dbReference type="AlphaFoldDB" id="A0A0A9F3P2"/>
<proteinExistence type="predicted"/>
<feature type="chain" id="PRO_5002047204" evidence="1">
    <location>
        <begin position="20"/>
        <end position="36"/>
    </location>
</feature>
<keyword evidence="1" id="KW-0732">Signal</keyword>
<accession>A0A0A9F3P2</accession>
<name>A0A0A9F3P2_ARUDO</name>
<feature type="signal peptide" evidence="1">
    <location>
        <begin position="1"/>
        <end position="19"/>
    </location>
</feature>